<keyword evidence="1" id="KW-1133">Transmembrane helix</keyword>
<reference evidence="2 3" key="1">
    <citation type="submission" date="2020-11" db="EMBL/GenBank/DDBJ databases">
        <authorList>
            <person name="Peeters C."/>
        </authorList>
    </citation>
    <scope>NUCLEOTIDE SEQUENCE [LARGE SCALE GENOMIC DNA]</scope>
    <source>
        <strain evidence="2 3">LMG 7974</strain>
    </source>
</reference>
<keyword evidence="1" id="KW-0472">Membrane</keyword>
<name>A0ABN7K4Z0_9BACT</name>
<protein>
    <recommendedName>
        <fullName evidence="4">YcxB-like protein domain-containing protein</fullName>
    </recommendedName>
</protein>
<keyword evidence="3" id="KW-1185">Reference proteome</keyword>
<proteinExistence type="predicted"/>
<accession>A0ABN7K4Z0</accession>
<sequence length="176" mass="20899">MSLDYTLDENDYLRYHMYQLKTDNNIKKTMKLSWLSLVLVYSGMMWFFYAKFGLSVGFYVILVPILLIVVFYPKFYESSCKRRILKFTRKNYYPNNHIRLELDTISNTITAKMQDEFKLETKNITKLVKIPQNLFIIFKNPDKKDTLGIILKNDEISAKFMELVSEKTGLSIKEEL</sequence>
<dbReference type="Proteomes" id="UP000789803">
    <property type="component" value="Unassembled WGS sequence"/>
</dbReference>
<evidence type="ECO:0008006" key="4">
    <source>
        <dbReference type="Google" id="ProtNLM"/>
    </source>
</evidence>
<feature type="transmembrane region" description="Helical" evidence="1">
    <location>
        <begin position="56"/>
        <end position="76"/>
    </location>
</feature>
<evidence type="ECO:0000256" key="1">
    <source>
        <dbReference type="SAM" id="Phobius"/>
    </source>
</evidence>
<organism evidence="2 3">
    <name type="scientific">Campylobacter majalis</name>
    <dbReference type="NCBI Taxonomy" id="2790656"/>
    <lineage>
        <taxon>Bacteria</taxon>
        <taxon>Pseudomonadati</taxon>
        <taxon>Campylobacterota</taxon>
        <taxon>Epsilonproteobacteria</taxon>
        <taxon>Campylobacterales</taxon>
        <taxon>Campylobacteraceae</taxon>
        <taxon>Campylobacter</taxon>
    </lineage>
</organism>
<comment type="caution">
    <text evidence="2">The sequence shown here is derived from an EMBL/GenBank/DDBJ whole genome shotgun (WGS) entry which is preliminary data.</text>
</comment>
<feature type="transmembrane region" description="Helical" evidence="1">
    <location>
        <begin position="32"/>
        <end position="50"/>
    </location>
</feature>
<evidence type="ECO:0000313" key="3">
    <source>
        <dbReference type="Proteomes" id="UP000789803"/>
    </source>
</evidence>
<gene>
    <name evidence="2" type="ORF">LMG7974_00013</name>
</gene>
<evidence type="ECO:0000313" key="2">
    <source>
        <dbReference type="EMBL" id="CAD7286646.1"/>
    </source>
</evidence>
<keyword evidence="1" id="KW-0812">Transmembrane</keyword>
<dbReference type="RefSeq" id="WP_229931843.1">
    <property type="nucleotide sequence ID" value="NZ_CAJHOF010000001.1"/>
</dbReference>
<dbReference type="EMBL" id="CAJHOF010000001">
    <property type="protein sequence ID" value="CAD7286646.1"/>
    <property type="molecule type" value="Genomic_DNA"/>
</dbReference>